<comment type="caution">
    <text evidence="14">The sequence shown here is derived from an EMBL/GenBank/DDBJ whole genome shotgun (WGS) entry which is preliminary data.</text>
</comment>
<evidence type="ECO:0000256" key="7">
    <source>
        <dbReference type="ARBA" id="ARBA00023065"/>
    </source>
</evidence>
<evidence type="ECO:0000259" key="13">
    <source>
        <dbReference type="Pfam" id="PF13609"/>
    </source>
</evidence>
<dbReference type="InterPro" id="IPR050298">
    <property type="entry name" value="Gram-neg_bact_OMP"/>
</dbReference>
<evidence type="ECO:0000256" key="8">
    <source>
        <dbReference type="ARBA" id="ARBA00023114"/>
    </source>
</evidence>
<dbReference type="PRINTS" id="PR00184">
    <property type="entry name" value="NEISSPPORIN"/>
</dbReference>
<evidence type="ECO:0000256" key="6">
    <source>
        <dbReference type="ARBA" id="ARBA00022729"/>
    </source>
</evidence>
<dbReference type="CDD" id="cd00342">
    <property type="entry name" value="gram_neg_porins"/>
    <property type="match status" value="1"/>
</dbReference>
<keyword evidence="15" id="KW-1185">Reference proteome</keyword>
<gene>
    <name evidence="14" type="ORF">HQN59_25570</name>
</gene>
<keyword evidence="10" id="KW-0998">Cell outer membrane</keyword>
<feature type="chain" id="PRO_5030577926" evidence="12">
    <location>
        <begin position="21"/>
        <end position="365"/>
    </location>
</feature>
<evidence type="ECO:0000256" key="12">
    <source>
        <dbReference type="SAM" id="SignalP"/>
    </source>
</evidence>
<feature type="signal peptide" evidence="12">
    <location>
        <begin position="1"/>
        <end position="20"/>
    </location>
</feature>
<evidence type="ECO:0000256" key="1">
    <source>
        <dbReference type="ARBA" id="ARBA00004571"/>
    </source>
</evidence>
<evidence type="ECO:0000256" key="11">
    <source>
        <dbReference type="SAM" id="MobiDB-lite"/>
    </source>
</evidence>
<dbReference type="SUPFAM" id="SSF56935">
    <property type="entry name" value="Porins"/>
    <property type="match status" value="1"/>
</dbReference>
<keyword evidence="5" id="KW-0812">Transmembrane</keyword>
<feature type="domain" description="Porin" evidence="13">
    <location>
        <begin position="7"/>
        <end position="323"/>
    </location>
</feature>
<protein>
    <submittedName>
        <fullName evidence="14">Porin</fullName>
    </submittedName>
</protein>
<keyword evidence="8" id="KW-0626">Porin</keyword>
<organism evidence="14 15">
    <name type="scientific">Piscinibacter koreensis</name>
    <dbReference type="NCBI Taxonomy" id="2742824"/>
    <lineage>
        <taxon>Bacteria</taxon>
        <taxon>Pseudomonadati</taxon>
        <taxon>Pseudomonadota</taxon>
        <taxon>Betaproteobacteria</taxon>
        <taxon>Burkholderiales</taxon>
        <taxon>Sphaerotilaceae</taxon>
        <taxon>Piscinibacter</taxon>
    </lineage>
</organism>
<evidence type="ECO:0000313" key="15">
    <source>
        <dbReference type="Proteomes" id="UP000529637"/>
    </source>
</evidence>
<dbReference type="Gene3D" id="2.40.160.10">
    <property type="entry name" value="Porin"/>
    <property type="match status" value="1"/>
</dbReference>
<evidence type="ECO:0000256" key="3">
    <source>
        <dbReference type="ARBA" id="ARBA00022448"/>
    </source>
</evidence>
<feature type="compositionally biased region" description="Polar residues" evidence="11">
    <location>
        <begin position="333"/>
        <end position="345"/>
    </location>
</feature>
<dbReference type="PANTHER" id="PTHR34501">
    <property type="entry name" value="PROTEIN YDDL-RELATED"/>
    <property type="match status" value="1"/>
</dbReference>
<dbReference type="Proteomes" id="UP000529637">
    <property type="component" value="Unassembled WGS sequence"/>
</dbReference>
<dbReference type="PANTHER" id="PTHR34501:SF9">
    <property type="entry name" value="MAJOR OUTER MEMBRANE PROTEIN P.IA"/>
    <property type="match status" value="1"/>
</dbReference>
<keyword evidence="3" id="KW-0813">Transport</keyword>
<evidence type="ECO:0000256" key="10">
    <source>
        <dbReference type="ARBA" id="ARBA00023237"/>
    </source>
</evidence>
<dbReference type="Pfam" id="PF13609">
    <property type="entry name" value="Porin_4"/>
    <property type="match status" value="1"/>
</dbReference>
<keyword evidence="9" id="KW-0472">Membrane</keyword>
<dbReference type="GO" id="GO:0015288">
    <property type="term" value="F:porin activity"/>
    <property type="evidence" value="ECO:0007669"/>
    <property type="project" value="UniProtKB-KW"/>
</dbReference>
<dbReference type="GO" id="GO:0006811">
    <property type="term" value="P:monoatomic ion transport"/>
    <property type="evidence" value="ECO:0007669"/>
    <property type="project" value="UniProtKB-KW"/>
</dbReference>
<name>A0A7Y6NTV7_9BURK</name>
<comment type="subcellular location">
    <subcellularLocation>
        <location evidence="1">Cell outer membrane</location>
        <topology evidence="1">Multi-pass membrane protein</topology>
    </subcellularLocation>
</comment>
<proteinExistence type="predicted"/>
<evidence type="ECO:0000256" key="9">
    <source>
        <dbReference type="ARBA" id="ARBA00023136"/>
    </source>
</evidence>
<dbReference type="InterPro" id="IPR002299">
    <property type="entry name" value="Porin_Neis"/>
</dbReference>
<dbReference type="RefSeq" id="WP_176071954.1">
    <property type="nucleotide sequence ID" value="NZ_JABWMJ010000030.1"/>
</dbReference>
<dbReference type="GO" id="GO:0046930">
    <property type="term" value="C:pore complex"/>
    <property type="evidence" value="ECO:0007669"/>
    <property type="project" value="UniProtKB-KW"/>
</dbReference>
<comment type="subunit">
    <text evidence="2">Homotrimer.</text>
</comment>
<reference evidence="14 15" key="1">
    <citation type="submission" date="2020-06" db="EMBL/GenBank/DDBJ databases">
        <title>Schlegella sp. ID0723 isolated from air conditioner.</title>
        <authorList>
            <person name="Kim D.Y."/>
            <person name="Kim D.-U."/>
        </authorList>
    </citation>
    <scope>NUCLEOTIDE SEQUENCE [LARGE SCALE GENOMIC DNA]</scope>
    <source>
        <strain evidence="14 15">ID0723</strain>
    </source>
</reference>
<evidence type="ECO:0000256" key="5">
    <source>
        <dbReference type="ARBA" id="ARBA00022692"/>
    </source>
</evidence>
<dbReference type="InterPro" id="IPR033900">
    <property type="entry name" value="Gram_neg_porin_domain"/>
</dbReference>
<evidence type="ECO:0000313" key="14">
    <source>
        <dbReference type="EMBL" id="NUZ09112.1"/>
    </source>
</evidence>
<keyword evidence="7" id="KW-0406">Ion transport</keyword>
<accession>A0A7Y6NTV7</accession>
<keyword evidence="4" id="KW-1134">Transmembrane beta strand</keyword>
<evidence type="ECO:0000256" key="2">
    <source>
        <dbReference type="ARBA" id="ARBA00011233"/>
    </source>
</evidence>
<sequence length="365" mass="38212">MKKSVLALAVLGAFTGVASAQSSVTLYGTVDLSGRYVKNEGSARRFSLGSDGLNSSQLGFRGVEDLGGGLKASFVLLAGVNADSGTTNGKFFNRRSTVSLSSNAGEIRLGRDYTPTFWNMTLFDAFGTVGLGSSLNTAQRHPGTRQDNTIGYFLPTNLGGLYGQFMAGSSEGGTSGDRAARYLGGRVGFAAGPFDVAVAAAQIRYRGAAFNGWTAGAPGGAIANDDQKSVNVGASWNFGFAKLMGYVDYERLDNATDDRELRGSISAVIPFGQNEVHVGYDRSRLRRDGASNSTAQQLKASYVYNLSKRTAVYGTVSYLDNNSNAAMSIAPASGTNASTGSQSATALPRAGGDSRGVEFGVRHFF</sequence>
<dbReference type="EMBL" id="JABWMJ010000030">
    <property type="protein sequence ID" value="NUZ09112.1"/>
    <property type="molecule type" value="Genomic_DNA"/>
</dbReference>
<dbReference type="GO" id="GO:0009279">
    <property type="term" value="C:cell outer membrane"/>
    <property type="evidence" value="ECO:0007669"/>
    <property type="project" value="UniProtKB-SubCell"/>
</dbReference>
<evidence type="ECO:0000256" key="4">
    <source>
        <dbReference type="ARBA" id="ARBA00022452"/>
    </source>
</evidence>
<dbReference type="AlphaFoldDB" id="A0A7Y6NTV7"/>
<feature type="region of interest" description="Disordered" evidence="11">
    <location>
        <begin position="333"/>
        <end position="353"/>
    </location>
</feature>
<keyword evidence="6 12" id="KW-0732">Signal</keyword>
<dbReference type="InterPro" id="IPR023614">
    <property type="entry name" value="Porin_dom_sf"/>
</dbReference>